<evidence type="ECO:0000313" key="3">
    <source>
        <dbReference type="EMBL" id="CAG9792396.1"/>
    </source>
</evidence>
<dbReference type="GO" id="GO:0005975">
    <property type="term" value="P:carbohydrate metabolic process"/>
    <property type="evidence" value="ECO:0007669"/>
    <property type="project" value="InterPro"/>
</dbReference>
<dbReference type="InterPro" id="IPR052740">
    <property type="entry name" value="CE4"/>
</dbReference>
<dbReference type="Proteomes" id="UP001153714">
    <property type="component" value="Chromosome 4"/>
</dbReference>
<dbReference type="EMBL" id="OU893335">
    <property type="protein sequence ID" value="CAG9792396.1"/>
    <property type="molecule type" value="Genomic_DNA"/>
</dbReference>
<dbReference type="Pfam" id="PF01522">
    <property type="entry name" value="Polysacc_deac_1"/>
    <property type="match status" value="1"/>
</dbReference>
<feature type="chain" id="PRO_5040515559" description="NodB homology domain-containing protein" evidence="1">
    <location>
        <begin position="19"/>
        <end position="386"/>
    </location>
</feature>
<evidence type="ECO:0000256" key="1">
    <source>
        <dbReference type="SAM" id="SignalP"/>
    </source>
</evidence>
<keyword evidence="1" id="KW-0732">Signal</keyword>
<feature type="signal peptide" evidence="1">
    <location>
        <begin position="1"/>
        <end position="18"/>
    </location>
</feature>
<name>A0A9N9RAC7_9NEOP</name>
<dbReference type="AlphaFoldDB" id="A0A9N9RAC7"/>
<dbReference type="PANTHER" id="PTHR45985">
    <property type="match status" value="1"/>
</dbReference>
<dbReference type="SUPFAM" id="SSF88713">
    <property type="entry name" value="Glycoside hydrolase/deacetylase"/>
    <property type="match status" value="1"/>
</dbReference>
<evidence type="ECO:0000313" key="4">
    <source>
        <dbReference type="Proteomes" id="UP001153714"/>
    </source>
</evidence>
<accession>A0A9N9RAC7</accession>
<dbReference type="PANTHER" id="PTHR45985:SF8">
    <property type="entry name" value="CHITIN DEACETYLASE-LIKE 9, ISOFORM A"/>
    <property type="match status" value="1"/>
</dbReference>
<keyword evidence="4" id="KW-1185">Reference proteome</keyword>
<reference evidence="3" key="1">
    <citation type="submission" date="2021-12" db="EMBL/GenBank/DDBJ databases">
        <authorList>
            <person name="King R."/>
        </authorList>
    </citation>
    <scope>NUCLEOTIDE SEQUENCE</scope>
</reference>
<proteinExistence type="predicted"/>
<dbReference type="InterPro" id="IPR002509">
    <property type="entry name" value="NODB_dom"/>
</dbReference>
<feature type="domain" description="NodB homology" evidence="2">
    <location>
        <begin position="58"/>
        <end position="171"/>
    </location>
</feature>
<dbReference type="CDD" id="cd10975">
    <property type="entry name" value="CE4_CDA_like_2"/>
    <property type="match status" value="1"/>
</dbReference>
<dbReference type="InterPro" id="IPR011330">
    <property type="entry name" value="Glyco_hydro/deAcase_b/a-brl"/>
</dbReference>
<protein>
    <recommendedName>
        <fullName evidence="2">NodB homology domain-containing protein</fullName>
    </recommendedName>
</protein>
<sequence>MRLYMILLSLLLVPLAKGDERETKELKRAVPCDEALCKLPSCRCSSTAIPGGLAPRNTPQFVLVTFDDSVNVLNMVTYRELLIGRRNSNQCPAGATFYVSHEYSNYQLINELYNNGLEIGLHSITHQTPQTYWAVANKETIEQEFADQRIQMAHLANIPLTSIQGMRMPFLQLAGNASFEVLKDIDMLYDASWPTMSFVEPGMWPYTLNYASIQDCPIPPCPTASIPGPWVLPMIAWRDLLGFPCAMVDGCFAPPDLNDENAWYNFIMQNFERHYLGNRAPFGFYVHEWHVRTNPAIFRALSRFLDVVNNLHDAFMVNSKDVIDWVKSPVSVDEYRNQPCKQNMPTSCIPSQCGPLPASHTQEQFWMQICNVCPRVYPWRGNPFGL</sequence>
<dbReference type="GO" id="GO:0016810">
    <property type="term" value="F:hydrolase activity, acting on carbon-nitrogen (but not peptide) bonds"/>
    <property type="evidence" value="ECO:0007669"/>
    <property type="project" value="InterPro"/>
</dbReference>
<gene>
    <name evidence="3" type="ORF">DIATSA_LOCUS9931</name>
</gene>
<reference evidence="3" key="2">
    <citation type="submission" date="2022-10" db="EMBL/GenBank/DDBJ databases">
        <authorList>
            <consortium name="ENA_rothamsted_submissions"/>
            <consortium name="culmorum"/>
            <person name="King R."/>
        </authorList>
    </citation>
    <scope>NUCLEOTIDE SEQUENCE</scope>
</reference>
<dbReference type="Gene3D" id="3.20.20.370">
    <property type="entry name" value="Glycoside hydrolase/deacetylase"/>
    <property type="match status" value="1"/>
</dbReference>
<organism evidence="3 4">
    <name type="scientific">Diatraea saccharalis</name>
    <name type="common">sugarcane borer</name>
    <dbReference type="NCBI Taxonomy" id="40085"/>
    <lineage>
        <taxon>Eukaryota</taxon>
        <taxon>Metazoa</taxon>
        <taxon>Ecdysozoa</taxon>
        <taxon>Arthropoda</taxon>
        <taxon>Hexapoda</taxon>
        <taxon>Insecta</taxon>
        <taxon>Pterygota</taxon>
        <taxon>Neoptera</taxon>
        <taxon>Endopterygota</taxon>
        <taxon>Lepidoptera</taxon>
        <taxon>Glossata</taxon>
        <taxon>Ditrysia</taxon>
        <taxon>Pyraloidea</taxon>
        <taxon>Crambidae</taxon>
        <taxon>Crambinae</taxon>
        <taxon>Diatraea</taxon>
    </lineage>
</organism>
<dbReference type="OrthoDB" id="504708at2759"/>
<evidence type="ECO:0000259" key="2">
    <source>
        <dbReference type="Pfam" id="PF01522"/>
    </source>
</evidence>